<keyword evidence="1" id="KW-0732">Signal</keyword>
<comment type="caution">
    <text evidence="2">The sequence shown here is derived from an EMBL/GenBank/DDBJ whole genome shotgun (WGS) entry which is preliminary data.</text>
</comment>
<feature type="chain" id="PRO_5039441704" description="Secreted protein" evidence="1">
    <location>
        <begin position="18"/>
        <end position="120"/>
    </location>
</feature>
<evidence type="ECO:0000313" key="3">
    <source>
        <dbReference type="Proteomes" id="UP000052982"/>
    </source>
</evidence>
<accession>A0A101SYC4</accession>
<evidence type="ECO:0008006" key="4">
    <source>
        <dbReference type="Google" id="ProtNLM"/>
    </source>
</evidence>
<name>A0A101SYC4_9ACTN</name>
<dbReference type="Proteomes" id="UP000052982">
    <property type="component" value="Unassembled WGS sequence"/>
</dbReference>
<sequence>MAVGMALLTASGLLALAAPGEAGAASSRCEGRKVRTLTFTTGYVNVYKHNGTICAMTFQKNPGRDRRMTVSVQARGLVPVPAAGVRPRSIGPVQTHAGHRCVRVKGSVGAGSVSTGWILC</sequence>
<gene>
    <name evidence="2" type="ORF">AQJ64_19920</name>
</gene>
<proteinExistence type="predicted"/>
<dbReference type="EMBL" id="LMWW01000032">
    <property type="protein sequence ID" value="KUN82420.1"/>
    <property type="molecule type" value="Genomic_DNA"/>
</dbReference>
<organism evidence="2 3">
    <name type="scientific">Streptomyces griseoruber</name>
    <dbReference type="NCBI Taxonomy" id="1943"/>
    <lineage>
        <taxon>Bacteria</taxon>
        <taxon>Bacillati</taxon>
        <taxon>Actinomycetota</taxon>
        <taxon>Actinomycetes</taxon>
        <taxon>Kitasatosporales</taxon>
        <taxon>Streptomycetaceae</taxon>
        <taxon>Streptomyces</taxon>
    </lineage>
</organism>
<dbReference type="AlphaFoldDB" id="A0A101SYC4"/>
<protein>
    <recommendedName>
        <fullName evidence="4">Secreted protein</fullName>
    </recommendedName>
</protein>
<evidence type="ECO:0000313" key="2">
    <source>
        <dbReference type="EMBL" id="KUN82420.1"/>
    </source>
</evidence>
<feature type="signal peptide" evidence="1">
    <location>
        <begin position="1"/>
        <end position="17"/>
    </location>
</feature>
<keyword evidence="3" id="KW-1185">Reference proteome</keyword>
<dbReference type="OrthoDB" id="4321110at2"/>
<evidence type="ECO:0000256" key="1">
    <source>
        <dbReference type="SAM" id="SignalP"/>
    </source>
</evidence>
<dbReference type="STRING" id="1943.AQJ64_19920"/>
<reference evidence="2 3" key="1">
    <citation type="submission" date="2015-10" db="EMBL/GenBank/DDBJ databases">
        <title>Draft genome sequence of Streptomyces griseoruber DSM 40281, type strain for the species Streptomyces griseoruber.</title>
        <authorList>
            <person name="Ruckert C."/>
            <person name="Winkler A."/>
            <person name="Kalinowski J."/>
            <person name="Kampfer P."/>
            <person name="Glaeser S."/>
        </authorList>
    </citation>
    <scope>NUCLEOTIDE SEQUENCE [LARGE SCALE GENOMIC DNA]</scope>
    <source>
        <strain evidence="2 3">DSM 40281</strain>
    </source>
</reference>